<dbReference type="PROSITE" id="PS00138">
    <property type="entry name" value="SUBTILASE_SER"/>
    <property type="match status" value="1"/>
</dbReference>
<dbReference type="PROSITE" id="PS00137">
    <property type="entry name" value="SUBTILASE_HIS"/>
    <property type="match status" value="1"/>
</dbReference>
<accession>A0A857DJT2</accession>
<dbReference type="InterPro" id="IPR023827">
    <property type="entry name" value="Peptidase_S8_Asp-AS"/>
</dbReference>
<dbReference type="PROSITE" id="PS00136">
    <property type="entry name" value="SUBTILASE_ASP"/>
    <property type="match status" value="1"/>
</dbReference>
<keyword evidence="3 6" id="KW-0378">Hydrolase</keyword>
<protein>
    <submittedName>
        <fullName evidence="9">S8 family serine peptidase</fullName>
    </submittedName>
</protein>
<dbReference type="SUPFAM" id="SSF52743">
    <property type="entry name" value="Subtilisin-like"/>
    <property type="match status" value="1"/>
</dbReference>
<dbReference type="AlphaFoldDB" id="A0A857DJT2"/>
<keyword evidence="2 6" id="KW-0645">Protease</keyword>
<dbReference type="Gene3D" id="3.40.50.200">
    <property type="entry name" value="Peptidase S8/S53 domain"/>
    <property type="match status" value="1"/>
</dbReference>
<evidence type="ECO:0000259" key="8">
    <source>
        <dbReference type="Pfam" id="PF00082"/>
    </source>
</evidence>
<dbReference type="InterPro" id="IPR015500">
    <property type="entry name" value="Peptidase_S8_subtilisin-rel"/>
</dbReference>
<evidence type="ECO:0000256" key="3">
    <source>
        <dbReference type="ARBA" id="ARBA00022801"/>
    </source>
</evidence>
<proteinExistence type="inferred from homology"/>
<evidence type="ECO:0000313" key="10">
    <source>
        <dbReference type="Proteomes" id="UP000430508"/>
    </source>
</evidence>
<dbReference type="InterPro" id="IPR051048">
    <property type="entry name" value="Peptidase_S8/S53_subtilisin"/>
</dbReference>
<evidence type="ECO:0000256" key="7">
    <source>
        <dbReference type="RuleBase" id="RU003355"/>
    </source>
</evidence>
<dbReference type="Pfam" id="PF00082">
    <property type="entry name" value="Peptidase_S8"/>
    <property type="match status" value="1"/>
</dbReference>
<dbReference type="InterPro" id="IPR036852">
    <property type="entry name" value="Peptidase_S8/S53_dom_sf"/>
</dbReference>
<dbReference type="InterPro" id="IPR000209">
    <property type="entry name" value="Peptidase_S8/S53_dom"/>
</dbReference>
<evidence type="ECO:0000256" key="1">
    <source>
        <dbReference type="ARBA" id="ARBA00011073"/>
    </source>
</evidence>
<keyword evidence="4 6" id="KW-0720">Serine protease</keyword>
<dbReference type="PRINTS" id="PR00723">
    <property type="entry name" value="SUBTILISIN"/>
</dbReference>
<feature type="active site" description="Charge relay system" evidence="5 6">
    <location>
        <position position="244"/>
    </location>
</feature>
<dbReference type="Pfam" id="PF04122">
    <property type="entry name" value="CW_binding_2"/>
    <property type="match status" value="3"/>
</dbReference>
<evidence type="ECO:0000313" key="9">
    <source>
        <dbReference type="EMBL" id="QHA01544.1"/>
    </source>
</evidence>
<dbReference type="GO" id="GO:0006508">
    <property type="term" value="P:proteolysis"/>
    <property type="evidence" value="ECO:0007669"/>
    <property type="project" value="UniProtKB-KW"/>
</dbReference>
<dbReference type="Proteomes" id="UP000430508">
    <property type="component" value="Chromosome"/>
</dbReference>
<dbReference type="RefSeq" id="WP_158208565.1">
    <property type="nucleotide sequence ID" value="NZ_CP046996.1"/>
</dbReference>
<organism evidence="9 10">
    <name type="scientific">Dehalobacter restrictus</name>
    <dbReference type="NCBI Taxonomy" id="55583"/>
    <lineage>
        <taxon>Bacteria</taxon>
        <taxon>Bacillati</taxon>
        <taxon>Bacillota</taxon>
        <taxon>Clostridia</taxon>
        <taxon>Eubacteriales</taxon>
        <taxon>Desulfitobacteriaceae</taxon>
        <taxon>Dehalobacter</taxon>
    </lineage>
</organism>
<dbReference type="PANTHER" id="PTHR43399:SF4">
    <property type="entry name" value="CELL WALL-ASSOCIATED PROTEASE"/>
    <property type="match status" value="1"/>
</dbReference>
<feature type="active site" description="Charge relay system" evidence="5 6">
    <location>
        <position position="414"/>
    </location>
</feature>
<evidence type="ECO:0000256" key="4">
    <source>
        <dbReference type="ARBA" id="ARBA00022825"/>
    </source>
</evidence>
<evidence type="ECO:0000256" key="2">
    <source>
        <dbReference type="ARBA" id="ARBA00022670"/>
    </source>
</evidence>
<evidence type="ECO:0000256" key="6">
    <source>
        <dbReference type="PROSITE-ProRule" id="PRU01240"/>
    </source>
</evidence>
<gene>
    <name evidence="9" type="ORF">GQ588_13300</name>
</gene>
<dbReference type="InterPro" id="IPR023828">
    <property type="entry name" value="Peptidase_S8_Ser-AS"/>
</dbReference>
<dbReference type="InterPro" id="IPR007253">
    <property type="entry name" value="Cell_wall-bd_2"/>
</dbReference>
<feature type="active site" description="Charge relay system" evidence="5 6">
    <location>
        <position position="204"/>
    </location>
</feature>
<feature type="domain" description="Peptidase S8/S53" evidence="8">
    <location>
        <begin position="195"/>
        <end position="462"/>
    </location>
</feature>
<dbReference type="PANTHER" id="PTHR43399">
    <property type="entry name" value="SUBTILISIN-RELATED"/>
    <property type="match status" value="1"/>
</dbReference>
<dbReference type="PROSITE" id="PS51892">
    <property type="entry name" value="SUBTILASE"/>
    <property type="match status" value="1"/>
</dbReference>
<reference evidence="9 10" key="1">
    <citation type="submission" date="2019-12" db="EMBL/GenBank/DDBJ databases">
        <title>Sequence classification of anaerobic respiratory reductive dehalogenases: First we see many, then we see few.</title>
        <authorList>
            <person name="Molenda O."/>
            <person name="Puentes Jacome L.A."/>
            <person name="Cao X."/>
            <person name="Nesbo C.L."/>
            <person name="Tang S."/>
            <person name="Morson N."/>
            <person name="Patron J."/>
            <person name="Lomheim L."/>
            <person name="Wishart D.S."/>
            <person name="Edwards E.A."/>
        </authorList>
    </citation>
    <scope>NUCLEOTIDE SEQUENCE [LARGE SCALE GENOMIC DNA]</scope>
    <source>
        <strain evidence="9 10">12DCA</strain>
    </source>
</reference>
<evidence type="ECO:0000256" key="5">
    <source>
        <dbReference type="PIRSR" id="PIRSR615500-1"/>
    </source>
</evidence>
<dbReference type="GO" id="GO:0004252">
    <property type="term" value="F:serine-type endopeptidase activity"/>
    <property type="evidence" value="ECO:0007669"/>
    <property type="project" value="UniProtKB-UniRule"/>
</dbReference>
<name>A0A857DJT2_9FIRM</name>
<dbReference type="InterPro" id="IPR022398">
    <property type="entry name" value="Peptidase_S8_His-AS"/>
</dbReference>
<comment type="similarity">
    <text evidence="1 6 7">Belongs to the peptidase S8 family.</text>
</comment>
<dbReference type="EMBL" id="CP046996">
    <property type="protein sequence ID" value="QHA01544.1"/>
    <property type="molecule type" value="Genomic_DNA"/>
</dbReference>
<dbReference type="Gene3D" id="3.40.50.12090">
    <property type="match status" value="2"/>
</dbReference>
<sequence>MLPISTRNPQKQKTIRLRINSLLNVKSFSALLLCFILVFQGIPDGLGEATAAIEISDSSTLSAQSEQTPSGNSEQLFITGKYDPAAVRLVVETTQNTDLNTLAEAVGGELVRTGPLDYCTLQFEGTKDTNEAADILQKTLQVPGVLNASWSKKYQTEGVVDTKVFTTAVSDPEYSYQWGLQRVRADQAWQEGVTGQGVVIAVIDTGVDLDHPDLADANGSNLVKGYNAITRSTATSAVQDDNGHGTSVAGLIAARNNNKGIIGVAYNAKIMPIKAMDRNGEGEDAVIADGIIWAVDNGAKIINMSLGSDEETKILDDALQYAADKGCLLIGASGNVSGSTSQVYSHQTVAGTSEVSYPAANPNVLAVSALDSSDVISDFSLTGPEVLLSAPGKRILTDYWSNTETGCAYMTGTSIAAPFVTGAAALLWSKYPGLTADQIKQALMESAYDLGQKGRDDDYGYGRLDIYRSLKAFGTLQRYASPAALGWEGGTVSAGSAGEEPAVELAVPTGAFALQVDSTGTEKKINISISEAKSPGSFPEGIISGSEAFAISWGEVLPEKVLNLTVKAELPASYAYGSESGYLAYLYRWSGSRWVRAGGGFSTVVAAVKVSIYEPGTYQVGWSPAPANDRIAGSDRITTALAIAREAFPTGADTVVIARADDFPDALAGAPLAYKYHAPILLTYPNELPQEVYQAVQDLNTNKIIILGGTGAVSANVEAKLANIAAVKRLAGNNRYDTAAAVADMLGTKGQAVVVSGANFPDAIAAASFAAVEGKPILLTSSGILNSETLLALKKSSITATEVIGGSGAVSGNVLSELPSPVRIGGADRYATSAGVLQEHKTAGQVLYIATGMNFPDALTGGILAATGSSNILLVSQSGLSASQKVLLSSYKGKTVIAIGGAKALPSTVLTEMRQLGLL</sequence>